<name>A0A1M7RDK4_9ACTN</name>
<keyword evidence="2" id="KW-1185">Reference proteome</keyword>
<organism evidence="1 2">
    <name type="scientific">Cryptosporangium aurantiacum</name>
    <dbReference type="NCBI Taxonomy" id="134849"/>
    <lineage>
        <taxon>Bacteria</taxon>
        <taxon>Bacillati</taxon>
        <taxon>Actinomycetota</taxon>
        <taxon>Actinomycetes</taxon>
        <taxon>Cryptosporangiales</taxon>
        <taxon>Cryptosporangiaceae</taxon>
        <taxon>Cryptosporangium</taxon>
    </lineage>
</organism>
<sequence>MAQPPLDPAGELVLDRPDGAYSAVEEAVRLALQAAKLCPKTGRTSAS</sequence>
<evidence type="ECO:0000313" key="1">
    <source>
        <dbReference type="EMBL" id="SHN44296.1"/>
    </source>
</evidence>
<evidence type="ECO:0000313" key="2">
    <source>
        <dbReference type="Proteomes" id="UP000184440"/>
    </source>
</evidence>
<dbReference type="EMBL" id="FRCS01000010">
    <property type="protein sequence ID" value="SHN44296.1"/>
    <property type="molecule type" value="Genomic_DNA"/>
</dbReference>
<reference evidence="1 2" key="1">
    <citation type="submission" date="2016-11" db="EMBL/GenBank/DDBJ databases">
        <authorList>
            <person name="Jaros S."/>
            <person name="Januszkiewicz K."/>
            <person name="Wedrychowicz H."/>
        </authorList>
    </citation>
    <scope>NUCLEOTIDE SEQUENCE [LARGE SCALE GENOMIC DNA]</scope>
    <source>
        <strain evidence="1 2">DSM 46144</strain>
    </source>
</reference>
<gene>
    <name evidence="1" type="ORF">SAMN05443668_110153</name>
</gene>
<dbReference type="Proteomes" id="UP000184440">
    <property type="component" value="Unassembled WGS sequence"/>
</dbReference>
<dbReference type="AlphaFoldDB" id="A0A1M7RDK4"/>
<accession>A0A1M7RDK4</accession>
<protein>
    <submittedName>
        <fullName evidence="1">Uncharacterized protein</fullName>
    </submittedName>
</protein>
<proteinExistence type="predicted"/>